<dbReference type="STRING" id="420404.SAMN05421793_10565"/>
<dbReference type="Proteomes" id="UP000198555">
    <property type="component" value="Unassembled WGS sequence"/>
</dbReference>
<dbReference type="RefSeq" id="WP_089768450.1">
    <property type="nucleotide sequence ID" value="NZ_FNWX01000005.1"/>
</dbReference>
<evidence type="ECO:0000313" key="8">
    <source>
        <dbReference type="EMBL" id="SEH45940.1"/>
    </source>
</evidence>
<dbReference type="AlphaFoldDB" id="A0A1H6IC74"/>
<keyword evidence="6" id="KW-0472">Membrane</keyword>
<dbReference type="Gene3D" id="1.20.1600.10">
    <property type="entry name" value="Outer membrane efflux proteins (OEP)"/>
    <property type="match status" value="1"/>
</dbReference>
<keyword evidence="4" id="KW-1134">Transmembrane beta strand</keyword>
<comment type="subcellular location">
    <subcellularLocation>
        <location evidence="1">Cell outer membrane</location>
    </subcellularLocation>
</comment>
<sequence>MFRKVFCISLLSVGVFGFSQKKWTIQECVDYAIRNNLQVQAQMYNKDLQTKNLEMAKKEYLPSVSGTINNNANFGQTLVGTSSIRNDSYYNGANVGASMLVYNNGRLEKSIRKTGFDVEASLQDVETIKNNIALQIAQQYLNVMLNREIKKISESAMDNAQKLYDRAKITTEVGTTAQTVLAEATASLAREKQNVKTAQINVDKALFAMAQLLQLQDYKTFDVVDIPVPDKLAPQSESVEEVLNMAYTSQPVVKAAEIRIKAAEAQTEVVKTNFYPTITANAAIGSFYNNLLNKNTLGYQQDPVTGALTPIMERNFFQQYSDNFGQQLSLSANIPIFNKGITKLQVEQTKINETIAKNNLEQQKFQLKQDIQQAQFNADSNFEVYTSAVEAEKSTKLALDFAEKSYEAGRSTIYDVTMARNNYANAQGSVAQAKYNYLFSIKVLDFYAGRGINL</sequence>
<evidence type="ECO:0000313" key="9">
    <source>
        <dbReference type="Proteomes" id="UP000198555"/>
    </source>
</evidence>
<reference evidence="9" key="1">
    <citation type="submission" date="2016-10" db="EMBL/GenBank/DDBJ databases">
        <authorList>
            <person name="Varghese N."/>
            <person name="Submissions S."/>
        </authorList>
    </citation>
    <scope>NUCLEOTIDE SEQUENCE [LARGE SCALE GENOMIC DNA]</scope>
    <source>
        <strain evidence="9">DSM 19326</strain>
    </source>
</reference>
<comment type="similarity">
    <text evidence="2">Belongs to the outer membrane factor (OMF) (TC 1.B.17) family.</text>
</comment>
<evidence type="ECO:0000256" key="2">
    <source>
        <dbReference type="ARBA" id="ARBA00007613"/>
    </source>
</evidence>
<protein>
    <submittedName>
        <fullName evidence="8">Outer membrane protein</fullName>
    </submittedName>
</protein>
<dbReference type="InterPro" id="IPR003423">
    <property type="entry name" value="OMP_efflux"/>
</dbReference>
<organism evidence="8 9">
    <name type="scientific">Epilithonimonas hominis</name>
    <dbReference type="NCBI Taxonomy" id="420404"/>
    <lineage>
        <taxon>Bacteria</taxon>
        <taxon>Pseudomonadati</taxon>
        <taxon>Bacteroidota</taxon>
        <taxon>Flavobacteriia</taxon>
        <taxon>Flavobacteriales</taxon>
        <taxon>Weeksellaceae</taxon>
        <taxon>Chryseobacterium group</taxon>
        <taxon>Epilithonimonas</taxon>
    </lineage>
</organism>
<accession>A0A1H6IC74</accession>
<dbReference type="PANTHER" id="PTHR30026:SF20">
    <property type="entry name" value="OUTER MEMBRANE PROTEIN TOLC"/>
    <property type="match status" value="1"/>
</dbReference>
<keyword evidence="5" id="KW-0812">Transmembrane</keyword>
<dbReference type="GO" id="GO:0015288">
    <property type="term" value="F:porin activity"/>
    <property type="evidence" value="ECO:0007669"/>
    <property type="project" value="TreeGrafter"/>
</dbReference>
<dbReference type="SUPFAM" id="SSF56954">
    <property type="entry name" value="Outer membrane efflux proteins (OEP)"/>
    <property type="match status" value="1"/>
</dbReference>
<name>A0A1H6IC74_9FLAO</name>
<evidence type="ECO:0000256" key="7">
    <source>
        <dbReference type="ARBA" id="ARBA00023237"/>
    </source>
</evidence>
<evidence type="ECO:0000256" key="6">
    <source>
        <dbReference type="ARBA" id="ARBA00023136"/>
    </source>
</evidence>
<dbReference type="PANTHER" id="PTHR30026">
    <property type="entry name" value="OUTER MEMBRANE PROTEIN TOLC"/>
    <property type="match status" value="1"/>
</dbReference>
<keyword evidence="3" id="KW-0813">Transport</keyword>
<gene>
    <name evidence="8" type="ORF">SAMN05421793_10565</name>
</gene>
<dbReference type="GO" id="GO:0009279">
    <property type="term" value="C:cell outer membrane"/>
    <property type="evidence" value="ECO:0007669"/>
    <property type="project" value="UniProtKB-SubCell"/>
</dbReference>
<keyword evidence="9" id="KW-1185">Reference proteome</keyword>
<proteinExistence type="inferred from homology"/>
<evidence type="ECO:0000256" key="1">
    <source>
        <dbReference type="ARBA" id="ARBA00004442"/>
    </source>
</evidence>
<evidence type="ECO:0000256" key="5">
    <source>
        <dbReference type="ARBA" id="ARBA00022692"/>
    </source>
</evidence>
<dbReference type="EMBL" id="FNWX01000005">
    <property type="protein sequence ID" value="SEH45940.1"/>
    <property type="molecule type" value="Genomic_DNA"/>
</dbReference>
<dbReference type="InterPro" id="IPR051906">
    <property type="entry name" value="TolC-like"/>
</dbReference>
<evidence type="ECO:0000256" key="4">
    <source>
        <dbReference type="ARBA" id="ARBA00022452"/>
    </source>
</evidence>
<dbReference type="GO" id="GO:0015562">
    <property type="term" value="F:efflux transmembrane transporter activity"/>
    <property type="evidence" value="ECO:0007669"/>
    <property type="project" value="InterPro"/>
</dbReference>
<dbReference type="Pfam" id="PF02321">
    <property type="entry name" value="OEP"/>
    <property type="match status" value="2"/>
</dbReference>
<evidence type="ECO:0000256" key="3">
    <source>
        <dbReference type="ARBA" id="ARBA00022448"/>
    </source>
</evidence>
<keyword evidence="7" id="KW-0998">Cell outer membrane</keyword>
<dbReference type="GO" id="GO:1990281">
    <property type="term" value="C:efflux pump complex"/>
    <property type="evidence" value="ECO:0007669"/>
    <property type="project" value="TreeGrafter"/>
</dbReference>